<evidence type="ECO:0000313" key="2">
    <source>
        <dbReference type="Proteomes" id="UP000524246"/>
    </source>
</evidence>
<dbReference type="EMBL" id="JAAZON010000337">
    <property type="protein sequence ID" value="NMC63035.1"/>
    <property type="molecule type" value="Genomic_DNA"/>
</dbReference>
<organism evidence="1 2">
    <name type="scientific">SAR324 cluster bacterium</name>
    <dbReference type="NCBI Taxonomy" id="2024889"/>
    <lineage>
        <taxon>Bacteria</taxon>
        <taxon>Deltaproteobacteria</taxon>
        <taxon>SAR324 cluster</taxon>
    </lineage>
</organism>
<gene>
    <name evidence="1" type="ORF">GYA55_07685</name>
</gene>
<proteinExistence type="predicted"/>
<accession>A0A7X9FRM1</accession>
<name>A0A7X9FRM1_9DELT</name>
<dbReference type="Proteomes" id="UP000524246">
    <property type="component" value="Unassembled WGS sequence"/>
</dbReference>
<comment type="caution">
    <text evidence="1">The sequence shown here is derived from an EMBL/GenBank/DDBJ whole genome shotgun (WGS) entry which is preliminary data.</text>
</comment>
<protein>
    <submittedName>
        <fullName evidence="1">Uncharacterized protein</fullName>
    </submittedName>
</protein>
<reference evidence="1 2" key="1">
    <citation type="journal article" date="2020" name="Biotechnol. Biofuels">
        <title>New insights from the biogas microbiome by comprehensive genome-resolved metagenomics of nearly 1600 species originating from multiple anaerobic digesters.</title>
        <authorList>
            <person name="Campanaro S."/>
            <person name="Treu L."/>
            <person name="Rodriguez-R L.M."/>
            <person name="Kovalovszki A."/>
            <person name="Ziels R.M."/>
            <person name="Maus I."/>
            <person name="Zhu X."/>
            <person name="Kougias P.G."/>
            <person name="Basile A."/>
            <person name="Luo G."/>
            <person name="Schluter A."/>
            <person name="Konstantinidis K.T."/>
            <person name="Angelidaki I."/>
        </authorList>
    </citation>
    <scope>NUCLEOTIDE SEQUENCE [LARGE SCALE GENOMIC DNA]</scope>
    <source>
        <strain evidence="1">AS27yjCOA_65</strain>
    </source>
</reference>
<evidence type="ECO:0000313" key="1">
    <source>
        <dbReference type="EMBL" id="NMC63035.1"/>
    </source>
</evidence>
<dbReference type="AlphaFoldDB" id="A0A7X9FRM1"/>
<sequence length="76" mass="8888">MDENEEKEAPNLVSKKAPSHFASEIKRLKSITLETAKKREFIPQPLFWSLFFSELDKVKREREQIRAIEEALSKLG</sequence>